<dbReference type="OrthoDB" id="420283at2759"/>
<comment type="caution">
    <text evidence="4">The sequence shown here is derived from an EMBL/GenBank/DDBJ whole genome shotgun (WGS) entry which is preliminary data.</text>
</comment>
<dbReference type="GO" id="GO:0000139">
    <property type="term" value="C:Golgi membrane"/>
    <property type="evidence" value="ECO:0007669"/>
    <property type="project" value="TreeGrafter"/>
</dbReference>
<dbReference type="EMBL" id="LSRX01000143">
    <property type="protein sequence ID" value="OLQ07269.1"/>
    <property type="molecule type" value="Genomic_DNA"/>
</dbReference>
<dbReference type="AlphaFoldDB" id="A0A1Q9EIL6"/>
<dbReference type="PANTHER" id="PTHR31306:SF4">
    <property type="entry name" value="ALPHA-1,2-GALACTOSYLTRANSFERASE"/>
    <property type="match status" value="1"/>
</dbReference>
<keyword evidence="2" id="KW-0328">Glycosyltransferase</keyword>
<organism evidence="4 5">
    <name type="scientific">Symbiodinium microadriaticum</name>
    <name type="common">Dinoflagellate</name>
    <name type="synonym">Zooxanthella microadriatica</name>
    <dbReference type="NCBI Taxonomy" id="2951"/>
    <lineage>
        <taxon>Eukaryota</taxon>
        <taxon>Sar</taxon>
        <taxon>Alveolata</taxon>
        <taxon>Dinophyceae</taxon>
        <taxon>Suessiales</taxon>
        <taxon>Symbiodiniaceae</taxon>
        <taxon>Symbiodinium</taxon>
    </lineage>
</organism>
<dbReference type="InterPro" id="IPR008630">
    <property type="entry name" value="Glyco_trans_34"/>
</dbReference>
<evidence type="ECO:0000313" key="4">
    <source>
        <dbReference type="EMBL" id="OLQ07269.1"/>
    </source>
</evidence>
<comment type="similarity">
    <text evidence="1">Belongs to the glycosyltransferase 34 family.</text>
</comment>
<dbReference type="InterPro" id="IPR029044">
    <property type="entry name" value="Nucleotide-diphossugar_trans"/>
</dbReference>
<sequence>MRSLPALHPKSELFAGKYRGAPWGDDETMTTPFIWDTPEEPSLPDRRPNARMEMRKSHAVMASEDPHMERALPEGTVPPLGEPVDELKTLIVTYATEHVHSFAQYSLPLNANWARDFGHSFVVDARARASGGVDVKNSKVLVKKHWVDHPKEEWILWIGADAVLVNFDSDILRQTIRLHATPQAQVIITRDPHGRAGDSISLFNADVILIRRSPWSSQFLQRWWDDERMKEGRTDQEVLELLYVEDVLGARKAFVLLPPGALNSDSLSIIAGPPSEQPVVHLGGAAGKLPEFGASERPGFHKDVAGHRAYVKALWQEVQSPGEELRRPEEALAVQRRALGVMEQGS</sequence>
<evidence type="ECO:0000256" key="3">
    <source>
        <dbReference type="ARBA" id="ARBA00022679"/>
    </source>
</evidence>
<dbReference type="Gene3D" id="3.90.550.10">
    <property type="entry name" value="Spore Coat Polysaccharide Biosynthesis Protein SpsA, Chain A"/>
    <property type="match status" value="1"/>
</dbReference>
<keyword evidence="3" id="KW-0808">Transferase</keyword>
<evidence type="ECO:0000256" key="2">
    <source>
        <dbReference type="ARBA" id="ARBA00022676"/>
    </source>
</evidence>
<dbReference type="Pfam" id="PF05637">
    <property type="entry name" value="Glyco_transf_34"/>
    <property type="match status" value="1"/>
</dbReference>
<accession>A0A1Q9EIL6</accession>
<protein>
    <submittedName>
        <fullName evidence="4">Uncharacterized protein</fullName>
    </submittedName>
</protein>
<evidence type="ECO:0000313" key="5">
    <source>
        <dbReference type="Proteomes" id="UP000186817"/>
    </source>
</evidence>
<gene>
    <name evidence="4" type="ORF">AK812_SmicGene9382</name>
</gene>
<dbReference type="GO" id="GO:0006487">
    <property type="term" value="P:protein N-linked glycosylation"/>
    <property type="evidence" value="ECO:0007669"/>
    <property type="project" value="TreeGrafter"/>
</dbReference>
<proteinExistence type="inferred from homology"/>
<keyword evidence="5" id="KW-1185">Reference proteome</keyword>
<evidence type="ECO:0000256" key="1">
    <source>
        <dbReference type="ARBA" id="ARBA00005664"/>
    </source>
</evidence>
<reference evidence="4 5" key="1">
    <citation type="submission" date="2016-02" db="EMBL/GenBank/DDBJ databases">
        <title>Genome analysis of coral dinoflagellate symbionts highlights evolutionary adaptations to a symbiotic lifestyle.</title>
        <authorList>
            <person name="Aranda M."/>
            <person name="Li Y."/>
            <person name="Liew Y.J."/>
            <person name="Baumgarten S."/>
            <person name="Simakov O."/>
            <person name="Wilson M."/>
            <person name="Piel J."/>
            <person name="Ashoor H."/>
            <person name="Bougouffa S."/>
            <person name="Bajic V.B."/>
            <person name="Ryu T."/>
            <person name="Ravasi T."/>
            <person name="Bayer T."/>
            <person name="Micklem G."/>
            <person name="Kim H."/>
            <person name="Bhak J."/>
            <person name="Lajeunesse T.C."/>
            <person name="Voolstra C.R."/>
        </authorList>
    </citation>
    <scope>NUCLEOTIDE SEQUENCE [LARGE SCALE GENOMIC DNA]</scope>
    <source>
        <strain evidence="4 5">CCMP2467</strain>
    </source>
</reference>
<dbReference type="GO" id="GO:0016757">
    <property type="term" value="F:glycosyltransferase activity"/>
    <property type="evidence" value="ECO:0007669"/>
    <property type="project" value="UniProtKB-KW"/>
</dbReference>
<dbReference type="PANTHER" id="PTHR31306">
    <property type="entry name" value="ALPHA-1,6-MANNOSYLTRANSFERASE MNN11-RELATED"/>
    <property type="match status" value="1"/>
</dbReference>
<dbReference type="Proteomes" id="UP000186817">
    <property type="component" value="Unassembled WGS sequence"/>
</dbReference>
<name>A0A1Q9EIL6_SYMMI</name>